<dbReference type="AlphaFoldDB" id="A0A7C3C2W9"/>
<keyword evidence="3" id="KW-0175">Coiled coil</keyword>
<evidence type="ECO:0000256" key="2">
    <source>
        <dbReference type="PROSITE-ProRule" id="PRU00284"/>
    </source>
</evidence>
<dbReference type="GO" id="GO:0016020">
    <property type="term" value="C:membrane"/>
    <property type="evidence" value="ECO:0007669"/>
    <property type="project" value="InterPro"/>
</dbReference>
<comment type="caution">
    <text evidence="5">The sequence shown here is derived from an EMBL/GenBank/DDBJ whole genome shotgun (WGS) entry which is preliminary data.</text>
</comment>
<dbReference type="SUPFAM" id="SSF58104">
    <property type="entry name" value="Methyl-accepting chemotaxis protein (MCP) signaling domain"/>
    <property type="match status" value="1"/>
</dbReference>
<gene>
    <name evidence="5" type="ORF">ENJ67_04560</name>
</gene>
<evidence type="ECO:0000256" key="3">
    <source>
        <dbReference type="SAM" id="Coils"/>
    </source>
</evidence>
<dbReference type="Pfam" id="PF00015">
    <property type="entry name" value="MCPsignal"/>
    <property type="match status" value="1"/>
</dbReference>
<dbReference type="InterPro" id="IPR004089">
    <property type="entry name" value="MCPsignal_dom"/>
</dbReference>
<feature type="domain" description="Methyl-accepting transducer" evidence="4">
    <location>
        <begin position="57"/>
        <end position="264"/>
    </location>
</feature>
<name>A0A7C3C2W9_9BACT</name>
<accession>A0A7C3C2W9</accession>
<dbReference type="Proteomes" id="UP000886390">
    <property type="component" value="Unassembled WGS sequence"/>
</dbReference>
<evidence type="ECO:0000256" key="1">
    <source>
        <dbReference type="ARBA" id="ARBA00023224"/>
    </source>
</evidence>
<feature type="coiled-coil region" evidence="3">
    <location>
        <begin position="5"/>
        <end position="42"/>
    </location>
</feature>
<sequence>MFGCKEKIERVEKTYQERIRTLEDEAQRLREELSQVQTLKEEPKADEEQERLIQIIIQSYSDGTQFLQQTIEDNLLQLEDINELNAKTNDRMLNVEEQTIEIAATIENIQEHANTLGDDSNSLNDSVLSIAEIINLIKDISDQTNLLALNAAIEAARAGEHGRGFAVVADEVRKLAERTQKATQEVEININGLKQNSNSMMEISNTFRDETAKVMEIIDIFKENINKVVENSDEIKNKTLSLTNEFNVSNGKIDHIALKITGYKAVMKGEEVNIADENSCRFGKWFNEVSHNLLKGSSRISSITKHHATVHQGIKAAMHVAHEGNMNAALDKLAEVEHSSETGFVELLQAVKEATAKTDK</sequence>
<dbReference type="GO" id="GO:0007165">
    <property type="term" value="P:signal transduction"/>
    <property type="evidence" value="ECO:0007669"/>
    <property type="project" value="UniProtKB-KW"/>
</dbReference>
<dbReference type="SMART" id="SM00283">
    <property type="entry name" value="MA"/>
    <property type="match status" value="1"/>
</dbReference>
<keyword evidence="1 2" id="KW-0807">Transducer</keyword>
<organism evidence="5">
    <name type="scientific">Sulfurimonas autotrophica</name>
    <dbReference type="NCBI Taxonomy" id="202747"/>
    <lineage>
        <taxon>Bacteria</taxon>
        <taxon>Pseudomonadati</taxon>
        <taxon>Campylobacterota</taxon>
        <taxon>Epsilonproteobacteria</taxon>
        <taxon>Campylobacterales</taxon>
        <taxon>Sulfurimonadaceae</taxon>
        <taxon>Sulfurimonas</taxon>
    </lineage>
</organism>
<dbReference type="InterPro" id="IPR025991">
    <property type="entry name" value="Chemoreceptor_zinc-bind_dom"/>
</dbReference>
<protein>
    <submittedName>
        <fullName evidence="5">Chemotaxis protein</fullName>
    </submittedName>
</protein>
<dbReference type="PROSITE" id="PS50111">
    <property type="entry name" value="CHEMOTAXIS_TRANSDUC_2"/>
    <property type="match status" value="1"/>
</dbReference>
<evidence type="ECO:0000259" key="4">
    <source>
        <dbReference type="PROSITE" id="PS50111"/>
    </source>
</evidence>
<dbReference type="Pfam" id="PF13682">
    <property type="entry name" value="CZB"/>
    <property type="match status" value="1"/>
</dbReference>
<dbReference type="PANTHER" id="PTHR32089">
    <property type="entry name" value="METHYL-ACCEPTING CHEMOTAXIS PROTEIN MCPB"/>
    <property type="match status" value="1"/>
</dbReference>
<feature type="coiled-coil region" evidence="3">
    <location>
        <begin position="176"/>
        <end position="238"/>
    </location>
</feature>
<evidence type="ECO:0000313" key="5">
    <source>
        <dbReference type="EMBL" id="HFB53984.1"/>
    </source>
</evidence>
<reference evidence="5" key="1">
    <citation type="journal article" date="2020" name="mSystems">
        <title>Genome- and Community-Level Interaction Insights into Carbon Utilization and Element Cycling Functions of Hydrothermarchaeota in Hydrothermal Sediment.</title>
        <authorList>
            <person name="Zhou Z."/>
            <person name="Liu Y."/>
            <person name="Xu W."/>
            <person name="Pan J."/>
            <person name="Luo Z.H."/>
            <person name="Li M."/>
        </authorList>
    </citation>
    <scope>NUCLEOTIDE SEQUENCE [LARGE SCALE GENOMIC DNA]</scope>
    <source>
        <strain evidence="5">HyVt-507</strain>
    </source>
</reference>
<dbReference type="Gene3D" id="1.10.287.950">
    <property type="entry name" value="Methyl-accepting chemotaxis protein"/>
    <property type="match status" value="1"/>
</dbReference>
<dbReference type="EMBL" id="DRNH01000244">
    <property type="protein sequence ID" value="HFB53984.1"/>
    <property type="molecule type" value="Genomic_DNA"/>
</dbReference>
<proteinExistence type="predicted"/>
<dbReference type="PANTHER" id="PTHR32089:SF112">
    <property type="entry name" value="LYSOZYME-LIKE PROTEIN-RELATED"/>
    <property type="match status" value="1"/>
</dbReference>